<dbReference type="Proteomes" id="UP001353858">
    <property type="component" value="Unassembled WGS sequence"/>
</dbReference>
<protein>
    <submittedName>
        <fullName evidence="2">Uncharacterized protein</fullName>
    </submittedName>
</protein>
<dbReference type="GO" id="GO:0005549">
    <property type="term" value="F:odorant binding"/>
    <property type="evidence" value="ECO:0007669"/>
    <property type="project" value="InterPro"/>
</dbReference>
<dbReference type="AlphaFoldDB" id="A0AAN7Q2J1"/>
<evidence type="ECO:0000313" key="2">
    <source>
        <dbReference type="EMBL" id="KAK4883744.1"/>
    </source>
</evidence>
<evidence type="ECO:0000313" key="3">
    <source>
        <dbReference type="Proteomes" id="UP001353858"/>
    </source>
</evidence>
<dbReference type="InterPro" id="IPR006170">
    <property type="entry name" value="PBP/GOBP"/>
</dbReference>
<evidence type="ECO:0000256" key="1">
    <source>
        <dbReference type="SAM" id="SignalP"/>
    </source>
</evidence>
<keyword evidence="1" id="KW-0732">Signal</keyword>
<keyword evidence="3" id="KW-1185">Reference proteome</keyword>
<proteinExistence type="predicted"/>
<dbReference type="SUPFAM" id="SSF47565">
    <property type="entry name" value="Insect pheromone/odorant-binding proteins"/>
    <property type="match status" value="1"/>
</dbReference>
<comment type="caution">
    <text evidence="2">The sequence shown here is derived from an EMBL/GenBank/DDBJ whole genome shotgun (WGS) entry which is preliminary data.</text>
</comment>
<feature type="chain" id="PRO_5042950770" evidence="1">
    <location>
        <begin position="20"/>
        <end position="143"/>
    </location>
</feature>
<dbReference type="InterPro" id="IPR036728">
    <property type="entry name" value="PBP_GOBP_sf"/>
</dbReference>
<dbReference type="EMBL" id="JARPUR010000001">
    <property type="protein sequence ID" value="KAK4883744.1"/>
    <property type="molecule type" value="Genomic_DNA"/>
</dbReference>
<name>A0AAN7Q2J1_9COLE</name>
<accession>A0AAN7Q2J1</accession>
<organism evidence="2 3">
    <name type="scientific">Aquatica leii</name>
    <dbReference type="NCBI Taxonomy" id="1421715"/>
    <lineage>
        <taxon>Eukaryota</taxon>
        <taxon>Metazoa</taxon>
        <taxon>Ecdysozoa</taxon>
        <taxon>Arthropoda</taxon>
        <taxon>Hexapoda</taxon>
        <taxon>Insecta</taxon>
        <taxon>Pterygota</taxon>
        <taxon>Neoptera</taxon>
        <taxon>Endopterygota</taxon>
        <taxon>Coleoptera</taxon>
        <taxon>Polyphaga</taxon>
        <taxon>Elateriformia</taxon>
        <taxon>Elateroidea</taxon>
        <taxon>Lampyridae</taxon>
        <taxon>Luciolinae</taxon>
        <taxon>Aquatica</taxon>
    </lineage>
</organism>
<dbReference type="Gene3D" id="1.10.238.20">
    <property type="entry name" value="Pheromone/general odorant binding protein domain"/>
    <property type="match status" value="1"/>
</dbReference>
<feature type="signal peptide" evidence="1">
    <location>
        <begin position="1"/>
        <end position="19"/>
    </location>
</feature>
<gene>
    <name evidence="2" type="ORF">RN001_000015</name>
</gene>
<dbReference type="Pfam" id="PF01395">
    <property type="entry name" value="PBP_GOBP"/>
    <property type="match status" value="1"/>
</dbReference>
<sequence length="143" mass="16547">MRSYTFYSVLVICFVQVFTHDIPDELFDKVTLECMEKVHIDKEAVKNMIGADYRITKGNPKISEQLECLGKAKHVVKEDDEFDRDVLYHEVMHTLLPLMNKGGADKHELANKVTDECVTIKNDNFGERLIDLHNCFVDAVHKY</sequence>
<reference evidence="3" key="1">
    <citation type="submission" date="2023-01" db="EMBL/GenBank/DDBJ databases">
        <title>Key to firefly adult light organ development and bioluminescence: homeobox transcription factors regulate luciferase expression and transportation to peroxisome.</title>
        <authorList>
            <person name="Fu X."/>
        </authorList>
    </citation>
    <scope>NUCLEOTIDE SEQUENCE [LARGE SCALE GENOMIC DNA]</scope>
</reference>